<gene>
    <name evidence="7" type="ORF">JOC58_001184</name>
</gene>
<dbReference type="InterPro" id="IPR027291">
    <property type="entry name" value="Glyco_hydro_38_N_sf"/>
</dbReference>
<dbReference type="SUPFAM" id="SSF88713">
    <property type="entry name" value="Glycoside hydrolase/deacetylase"/>
    <property type="match status" value="1"/>
</dbReference>
<dbReference type="Pfam" id="PF09261">
    <property type="entry name" value="Alpha-mann_mid"/>
    <property type="match status" value="2"/>
</dbReference>
<dbReference type="Gene3D" id="2.60.40.2220">
    <property type="match status" value="1"/>
</dbReference>
<name>A0ABU1IY55_9BACL</name>
<dbReference type="InterPro" id="IPR000602">
    <property type="entry name" value="Glyco_hydro_38_N"/>
</dbReference>
<dbReference type="InterPro" id="IPR037094">
    <property type="entry name" value="Glyco_hydro_38_cen_sf"/>
</dbReference>
<evidence type="ECO:0000259" key="6">
    <source>
        <dbReference type="SMART" id="SM00872"/>
    </source>
</evidence>
<feature type="compositionally biased region" description="Polar residues" evidence="5">
    <location>
        <begin position="1177"/>
        <end position="1186"/>
    </location>
</feature>
<dbReference type="InterPro" id="IPR011330">
    <property type="entry name" value="Glyco_hydro/deAcase_b/a-brl"/>
</dbReference>
<sequence length="1305" mass="147218">MHRIERFLKHLAKVQWLEQVELKQWTIEEVRYVTAGQYEQLSPRTTSDGTLKSTHGITYMLETNIIVPAEWQEQPAALLFDAGGGEGLLKINGEHYHGLDKNHTFVPLRTSHIGQPLHIEIELYDPIPEPHDPLNGQPEFVAPLHGFTSSIVQINAGLRSLMHSVRIARDAAQRLPEGELRRSEMQQAVEECMQIAYDLPEESWHMSQPWEQLQQLLRERVGKYAPDTETNGRMIMVGQSHIDLAWLWPVRETVRKTSRTFSTMCTLLEQYPEFVYTQSQPQLFAYVKDHYPELYVKIKQYVAEGRWELVGGMWIEPDLNIPSGESLARQLLYGQRFYREEFGQTSSIEWLPDTFGYAASLPQLLRQAEIDYFMTTKLNWNDTNVFPYDLFQWVGIDGTPVLSYLNHGVNESTTVKDIDEHWQSFRQKDVHPEQMLLYGHGDGGGGVTEPMVEYVQHAEWMIGQPKAEFGTAKEFFEHISQQEPELPVWRGDLYLELHRGTYTTQAWNKRYNRKAEILYREAEIWERLAMLRLGTSSLTTGDTDHHGAERTGQSEIQTNSSTEPYAVSGQAAARDAEAATYSVSPLLLHRGDNVDQQPITAALFKQGWLGIMLNQFHDIVPGSAIHEVYRTSDVEYEEILRIGQTALDQALDIWTQSILQHDRNRPIATDSTSPTNAEASTNIDKSANAITDTTTSTDHPAQTGISYAVFNSLGWERSDWIEIAGGDELHGLAAFDEQGQRLSCDVVVLELAEPEPQPVEAPPARFSVAREKLPGLVPMQRVQQGLTSSASEAPSTQAQIYHANGDVQQPAESQGLEQSTATAPTESEQSATAKFILRIHVPSIPAFGYTTIWLREAEQVAEASASVLHEYEHEDEVRSPADIVLGAEVPAVWETPYYSIRFNEQGEIASLYDKEYEREVLKPEHAGNVFGYYHDRPTLWDAWDIDPQFATQCAGHANLLFSQVVMRGSTGDILRFRWEIGGSTITQDLYLYTAHRRIDFKTTVDWQESHKLLKVSFPVDLIAEQATYEIPFGALERTMNNNTSWERAQFEVCGHRWADVSEGDYGVSLLNDCKYGYDIKDGHMRLSLLRAPKWPDHAADIGHHEFTYSLLPHGGNWREAHIVRAAAELNQQVPVRLLAPVHTSESDQTPSSESSVHARSNLSNRDTESIGGIPNATPFQSSTTAKGSVVPPASIPSQPDTNQSHPKPTGVSLLHFDSKHVVLDTIKPAEDGEGTIFRLYESSGSRSKAVLTMPSADSHGHTGIGHWILTNLLEDEQQRLEMQAGRLELAFKPYEIKTLKWKGSE</sequence>
<protein>
    <submittedName>
        <fullName evidence="7">Alpha-mannosidase</fullName>
    </submittedName>
</protein>
<evidence type="ECO:0000256" key="5">
    <source>
        <dbReference type="SAM" id="MobiDB-lite"/>
    </source>
</evidence>
<dbReference type="Pfam" id="PF07748">
    <property type="entry name" value="Glyco_hydro_38C"/>
    <property type="match status" value="1"/>
</dbReference>
<dbReference type="RefSeq" id="WP_188773509.1">
    <property type="nucleotide sequence ID" value="NZ_BMMB01000001.1"/>
</dbReference>
<dbReference type="Gene3D" id="2.70.98.30">
    <property type="entry name" value="Golgi alpha-mannosidase II, domain 4"/>
    <property type="match status" value="1"/>
</dbReference>
<dbReference type="CDD" id="cd10789">
    <property type="entry name" value="GH38N_AMII_ER_cytosolic"/>
    <property type="match status" value="1"/>
</dbReference>
<feature type="compositionally biased region" description="Polar residues" evidence="5">
    <location>
        <begin position="1195"/>
        <end position="1206"/>
    </location>
</feature>
<feature type="region of interest" description="Disordered" evidence="5">
    <location>
        <begin position="1142"/>
        <end position="1211"/>
    </location>
</feature>
<dbReference type="Pfam" id="PF01074">
    <property type="entry name" value="Glyco_hydro_38N"/>
    <property type="match status" value="1"/>
</dbReference>
<feature type="compositionally biased region" description="Polar residues" evidence="5">
    <location>
        <begin position="551"/>
        <end position="562"/>
    </location>
</feature>
<evidence type="ECO:0000256" key="1">
    <source>
        <dbReference type="ARBA" id="ARBA00009792"/>
    </source>
</evidence>
<dbReference type="Proteomes" id="UP001185028">
    <property type="component" value="Unassembled WGS sequence"/>
</dbReference>
<reference evidence="7 8" key="1">
    <citation type="submission" date="2023-07" db="EMBL/GenBank/DDBJ databases">
        <title>Genomic Encyclopedia of Type Strains, Phase IV (KMG-IV): sequencing the most valuable type-strain genomes for metagenomic binning, comparative biology and taxonomic classification.</title>
        <authorList>
            <person name="Goeker M."/>
        </authorList>
    </citation>
    <scope>NUCLEOTIDE SEQUENCE [LARGE SCALE GENOMIC DNA]</scope>
    <source>
        <strain evidence="7 8">DSM 22170</strain>
    </source>
</reference>
<dbReference type="Gene3D" id="3.20.110.10">
    <property type="entry name" value="Glycoside hydrolase 38, N terminal domain"/>
    <property type="match status" value="1"/>
</dbReference>
<dbReference type="SUPFAM" id="SSF88688">
    <property type="entry name" value="Families 57/38 glycoside transferase middle domain"/>
    <property type="match status" value="2"/>
</dbReference>
<dbReference type="InterPro" id="IPR011682">
    <property type="entry name" value="Glyco_hydro_38_C"/>
</dbReference>
<dbReference type="PANTHER" id="PTHR46017:SF1">
    <property type="entry name" value="ALPHA-MANNOSIDASE 2C1"/>
    <property type="match status" value="1"/>
</dbReference>
<dbReference type="SUPFAM" id="SSF74650">
    <property type="entry name" value="Galactose mutarotase-like"/>
    <property type="match status" value="1"/>
</dbReference>
<comment type="similarity">
    <text evidence="1">Belongs to the glycosyl hydrolase 38 family.</text>
</comment>
<evidence type="ECO:0000313" key="8">
    <source>
        <dbReference type="Proteomes" id="UP001185028"/>
    </source>
</evidence>
<keyword evidence="8" id="KW-1185">Reference proteome</keyword>
<feature type="region of interest" description="Disordered" evidence="5">
    <location>
        <begin position="539"/>
        <end position="562"/>
    </location>
</feature>
<evidence type="ECO:0000256" key="3">
    <source>
        <dbReference type="ARBA" id="ARBA00022801"/>
    </source>
</evidence>
<organism evidence="7 8">
    <name type="scientific">Paenibacillus hunanensis</name>
    <dbReference type="NCBI Taxonomy" id="539262"/>
    <lineage>
        <taxon>Bacteria</taxon>
        <taxon>Bacillati</taxon>
        <taxon>Bacillota</taxon>
        <taxon>Bacilli</taxon>
        <taxon>Bacillales</taxon>
        <taxon>Paenibacillaceae</taxon>
        <taxon>Paenibacillus</taxon>
    </lineage>
</organism>
<dbReference type="Pfam" id="PF17677">
    <property type="entry name" value="Glyco_hydro38C2"/>
    <property type="match status" value="1"/>
</dbReference>
<dbReference type="InterPro" id="IPR028995">
    <property type="entry name" value="Glyco_hydro_57/38_cen_sf"/>
</dbReference>
<accession>A0ABU1IY55</accession>
<dbReference type="Gene3D" id="1.20.1270.50">
    <property type="entry name" value="Glycoside hydrolase family 38, central domain"/>
    <property type="match status" value="1"/>
</dbReference>
<keyword evidence="4" id="KW-0326">Glycosidase</keyword>
<dbReference type="SMART" id="SM00872">
    <property type="entry name" value="Alpha-mann_mid"/>
    <property type="match status" value="1"/>
</dbReference>
<feature type="region of interest" description="Disordered" evidence="5">
    <location>
        <begin position="807"/>
        <end position="827"/>
    </location>
</feature>
<evidence type="ECO:0000256" key="2">
    <source>
        <dbReference type="ARBA" id="ARBA00022723"/>
    </source>
</evidence>
<dbReference type="InterPro" id="IPR015341">
    <property type="entry name" value="Glyco_hydro_38_cen"/>
</dbReference>
<proteinExistence type="inferred from homology"/>
<dbReference type="InterPro" id="IPR041147">
    <property type="entry name" value="GH38_C"/>
</dbReference>
<dbReference type="PANTHER" id="PTHR46017">
    <property type="entry name" value="ALPHA-MANNOSIDASE 2C1"/>
    <property type="match status" value="1"/>
</dbReference>
<dbReference type="EMBL" id="JAVDQH010000004">
    <property type="protein sequence ID" value="MDR6243297.1"/>
    <property type="molecule type" value="Genomic_DNA"/>
</dbReference>
<comment type="caution">
    <text evidence="7">The sequence shown here is derived from an EMBL/GenBank/DDBJ whole genome shotgun (WGS) entry which is preliminary data.</text>
</comment>
<evidence type="ECO:0000256" key="4">
    <source>
        <dbReference type="ARBA" id="ARBA00023295"/>
    </source>
</evidence>
<feature type="domain" description="Glycoside hydrolase family 38 central" evidence="6">
    <location>
        <begin position="496"/>
        <end position="636"/>
    </location>
</feature>
<keyword evidence="3" id="KW-0378">Hydrolase</keyword>
<feature type="compositionally biased region" description="Low complexity" evidence="5">
    <location>
        <begin position="1146"/>
        <end position="1155"/>
    </location>
</feature>
<evidence type="ECO:0000313" key="7">
    <source>
        <dbReference type="EMBL" id="MDR6243297.1"/>
    </source>
</evidence>
<keyword evidence="2" id="KW-0479">Metal-binding</keyword>
<dbReference type="InterPro" id="IPR011013">
    <property type="entry name" value="Gal_mutarotase_sf_dom"/>
</dbReference>